<gene>
    <name evidence="2" type="ORF">SAMN04488104_10462</name>
</gene>
<evidence type="ECO:0000256" key="1">
    <source>
        <dbReference type="SAM" id="SignalP"/>
    </source>
</evidence>
<feature type="signal peptide" evidence="1">
    <location>
        <begin position="1"/>
        <end position="19"/>
    </location>
</feature>
<evidence type="ECO:0000313" key="2">
    <source>
        <dbReference type="EMBL" id="SDD67124.1"/>
    </source>
</evidence>
<dbReference type="NCBIfam" id="TIGR02167">
    <property type="entry name" value="Liste_lipo_26"/>
    <property type="match status" value="1"/>
</dbReference>
<dbReference type="Pfam" id="PF03382">
    <property type="entry name" value="DUF285"/>
    <property type="match status" value="1"/>
</dbReference>
<dbReference type="EMBL" id="FNAC01000046">
    <property type="protein sequence ID" value="SDD67124.1"/>
    <property type="molecule type" value="Genomic_DNA"/>
</dbReference>
<dbReference type="InterPro" id="IPR011889">
    <property type="entry name" value="Liste_lipo_26"/>
</dbReference>
<dbReference type="AlphaFoldDB" id="A0A1G6WMU7"/>
<keyword evidence="1" id="KW-0732">Signal</keyword>
<reference evidence="3" key="1">
    <citation type="submission" date="2016-10" db="EMBL/GenBank/DDBJ databases">
        <authorList>
            <person name="Varghese N."/>
            <person name="Submissions S."/>
        </authorList>
    </citation>
    <scope>NUCLEOTIDE SEQUENCE [LARGE SCALE GENOMIC DNA]</scope>
    <source>
        <strain evidence="3">DSM 23095</strain>
    </source>
</reference>
<accession>A0A1G6WMU7</accession>
<feature type="chain" id="PRO_5011735326" evidence="1">
    <location>
        <begin position="20"/>
        <end position="647"/>
    </location>
</feature>
<proteinExistence type="predicted"/>
<sequence>MKRCSKLLLLLLFILAACDDGESIPDGPQTIRKEKISGFVQKGPFVSGTSILMSELNSELTQTGNIFTSQITNDQGLFEINNIELTSSFVEFTASGFYFNEVSGQISSAPITLTSLADLTNKSSINVNVLTHLEKKRVETLMKEGKTFGEAKDQAKREVLSIFSFVLESNADFEDYDISKNNEEGEILLAISIILQGNRSVGQLTEILSRIQNDFSDNGVLDDKNILNSLISSTLNLDLKKTRENIEKRFIELNFNSTIPNFEERIIQFLSTQDYQINLIIEGKGTVEEKVVSTPNGRSYPFQTIVELTPVPEEGWVFDGWGGDLNGKEFTKIVKVDRDINVIVKFRQPVFRLGENGVTCICENVRAGEKGVINGVEFEVVDNSLLRQRIEEGVDLSKLCTSMVTDMESLFLQLVTFNQSIGNWDVSNVTNMKWIFSQTSFNQSIENWDVSNVINMVGMFAHSPFNQPLGIWNVSSVTDMSYMFIDSPFNQPIGNWDVGNVTDMSWMFSESNFNQPIGNWDVRNVENMYMMFRESPFNRPIGDWNVSNVTDMGFMFFKTPFNQQLENWDVSSVRNLKGMFNVSQFNQPIGNWDVRKVNDMTGLFFTTPFNQNISSWCVTNILSEPDKFSTNSPLSPEYKPKWGTCPD</sequence>
<name>A0A1G6WMU7_9BACT</name>
<organism evidence="2 3">
    <name type="scientific">Algoriphagus faecimaris</name>
    <dbReference type="NCBI Taxonomy" id="686796"/>
    <lineage>
        <taxon>Bacteria</taxon>
        <taxon>Pseudomonadati</taxon>
        <taxon>Bacteroidota</taxon>
        <taxon>Cytophagia</taxon>
        <taxon>Cytophagales</taxon>
        <taxon>Cyclobacteriaceae</taxon>
        <taxon>Algoriphagus</taxon>
    </lineage>
</organism>
<dbReference type="PROSITE" id="PS51257">
    <property type="entry name" value="PROKAR_LIPOPROTEIN"/>
    <property type="match status" value="1"/>
</dbReference>
<dbReference type="InterPro" id="IPR005046">
    <property type="entry name" value="DUF285"/>
</dbReference>
<protein>
    <submittedName>
        <fullName evidence="2">Surface protein</fullName>
    </submittedName>
</protein>
<dbReference type="OrthoDB" id="1525027at2"/>
<dbReference type="Proteomes" id="UP000199060">
    <property type="component" value="Unassembled WGS sequence"/>
</dbReference>
<dbReference type="STRING" id="686796.SAMN04488104_10462"/>
<evidence type="ECO:0000313" key="3">
    <source>
        <dbReference type="Proteomes" id="UP000199060"/>
    </source>
</evidence>
<keyword evidence="3" id="KW-1185">Reference proteome</keyword>